<evidence type="ECO:0000313" key="1">
    <source>
        <dbReference type="EMBL" id="KAI6092655.1"/>
    </source>
</evidence>
<dbReference type="EMBL" id="MU394283">
    <property type="protein sequence ID" value="KAI6092655.1"/>
    <property type="molecule type" value="Genomic_DNA"/>
</dbReference>
<accession>A0ACC0DIP8</accession>
<evidence type="ECO:0000313" key="2">
    <source>
        <dbReference type="Proteomes" id="UP001497680"/>
    </source>
</evidence>
<proteinExistence type="predicted"/>
<protein>
    <submittedName>
        <fullName evidence="1">Cysteine proteinase</fullName>
    </submittedName>
</protein>
<name>A0ACC0DIP8_9PEZI</name>
<organism evidence="1 2">
    <name type="scientific">Hypoxylon rubiginosum</name>
    <dbReference type="NCBI Taxonomy" id="110542"/>
    <lineage>
        <taxon>Eukaryota</taxon>
        <taxon>Fungi</taxon>
        <taxon>Dikarya</taxon>
        <taxon>Ascomycota</taxon>
        <taxon>Pezizomycotina</taxon>
        <taxon>Sordariomycetes</taxon>
        <taxon>Xylariomycetidae</taxon>
        <taxon>Xylariales</taxon>
        <taxon>Hypoxylaceae</taxon>
        <taxon>Hypoxylon</taxon>
    </lineage>
</organism>
<reference evidence="1 2" key="1">
    <citation type="journal article" date="2022" name="New Phytol.">
        <title>Ecological generalism drives hyperdiversity of secondary metabolite gene clusters in xylarialean endophytes.</title>
        <authorList>
            <person name="Franco M.E.E."/>
            <person name="Wisecaver J.H."/>
            <person name="Arnold A.E."/>
            <person name="Ju Y.M."/>
            <person name="Slot J.C."/>
            <person name="Ahrendt S."/>
            <person name="Moore L.P."/>
            <person name="Eastman K.E."/>
            <person name="Scott K."/>
            <person name="Konkel Z."/>
            <person name="Mondo S.J."/>
            <person name="Kuo A."/>
            <person name="Hayes R.D."/>
            <person name="Haridas S."/>
            <person name="Andreopoulos B."/>
            <person name="Riley R."/>
            <person name="LaButti K."/>
            <person name="Pangilinan J."/>
            <person name="Lipzen A."/>
            <person name="Amirebrahimi M."/>
            <person name="Yan J."/>
            <person name="Adam C."/>
            <person name="Keymanesh K."/>
            <person name="Ng V."/>
            <person name="Louie K."/>
            <person name="Northen T."/>
            <person name="Drula E."/>
            <person name="Henrissat B."/>
            <person name="Hsieh H.M."/>
            <person name="Youens-Clark K."/>
            <person name="Lutzoni F."/>
            <person name="Miadlikowska J."/>
            <person name="Eastwood D.C."/>
            <person name="Hamelin R.C."/>
            <person name="Grigoriev I.V."/>
            <person name="U'Ren J.M."/>
        </authorList>
    </citation>
    <scope>NUCLEOTIDE SEQUENCE [LARGE SCALE GENOMIC DNA]</scope>
    <source>
        <strain evidence="1 2">ER1909</strain>
    </source>
</reference>
<dbReference type="Proteomes" id="UP001497680">
    <property type="component" value="Unassembled WGS sequence"/>
</dbReference>
<keyword evidence="2" id="KW-1185">Reference proteome</keyword>
<sequence>MPTTSATEDQRDLGRFGYSSSSESDEPPRKTNTTTSSSPNQKKKKKKKPPPQQSINKIWRRFTAKQFSKALAVLPFDPVPLPSIPERPNELLAAGYERARDECSRKVKKIISECKRVNTRYRDPGFDLDWDLKWHKGNCLNYLGSNKFNLHSSRLSTNTSVPKAVKRVHEIFEKPTFMKNIGAGDVKQGSLGDCWLIASLSALANVEDGIKRICVEYDTRIGIYGFVFYRDGEWIYSIVDDKLYLTSPCWDSPSMQREILNQIDREEPDKVYRKTYQTGSKALFFGQCKDQHETWVALLEKAYAKAHGDYGSLAGGWIGEGLEDLSGGVTTELLAADILDLDAFWEDEICKVNKEFLFGCSTGLLDGGYGDRNGIREGHAYVIMDARTLKSGERLVKLRNPWGKARKGIWEGPWSDGSKEWNNDVKEELGHQFGNDSVFWITYEDMLEKYQHFDRTRLFQDPDWRCCQRWIGVEVPWKAQWNEKFHFNLTKESPLVLVLQQLDDRYYKGLHGQYSFRMHFRVHEQGRPESEDYIVRSHGNYLMDRSVSIEIPCMEPGHYSVFISVVAERNTNLTSVEEVVKRECKSRMENEKLAQVGYAYDLAHSKGVAHLEQVAKLRKQSDQKKASGSRMQERRKMWEKRHLNRDITKKQNKKNQEKRDKRREASEAKRKAKEEAAKAEAEAEMKRQEEEAKKKAEAEAAETKKREEEAKAKAEAEAAEKKKKEEAEEAERKKQEEEKPKDAAVQTDGQQAGEDKSSQTEAAAQTKDETATPDSSDKPKDSTSDDASKDAPADTKTDAPKEEAGEVVKTEEKPAEGEKSEKEKPAEEKPAEKPSEEKPAEKSAEEKSSDEKPVEDTSSAESSAEEMSSEEKPVEVKSVVVKVVPKPAPPPASGSKAKKQGPPPPPVAYSSDCDSSDSPIEDWELLYSSDDMSKKPRMATTPAATTTTADNAGESDGESNMPDPWNAICIVGFRVYSKDESLDLRVVLEGGDMAEGGMGEKGAADIDNAQMNAGGEREKQSKEVTDEVEIVDGEVVHKEKVVVPDGDEEQKKDTDDKKDGDKKDDDKKEDDKKDEEKKGDDDKKDGEVKKDDEAKKDGEKRDGEKKDDKDADNTDEKKEEKSDDKKKDDDEKPIDEKGEEKGEDDGKDDCAKSDTSDSTDDSTPIPTPDSESGDQCSPQYQDEKSST</sequence>
<comment type="caution">
    <text evidence="1">The sequence shown here is derived from an EMBL/GenBank/DDBJ whole genome shotgun (WGS) entry which is preliminary data.</text>
</comment>
<gene>
    <name evidence="1" type="ORF">F4821DRAFT_138648</name>
</gene>